<feature type="coiled-coil region" evidence="1">
    <location>
        <begin position="551"/>
        <end position="578"/>
    </location>
</feature>
<keyword evidence="4" id="KW-1185">Reference proteome</keyword>
<comment type="caution">
    <text evidence="3">The sequence shown here is derived from an EMBL/GenBank/DDBJ whole genome shotgun (WGS) entry which is preliminary data.</text>
</comment>
<dbReference type="PANTHER" id="PTHR44489:SF11">
    <property type="entry name" value="WD REPEAT DOMAIN 86"/>
    <property type="match status" value="1"/>
</dbReference>
<proteinExistence type="predicted"/>
<dbReference type="AlphaFoldDB" id="A0AAW1TFP0"/>
<feature type="region of interest" description="Disordered" evidence="2">
    <location>
        <begin position="606"/>
        <end position="627"/>
    </location>
</feature>
<dbReference type="Gene3D" id="2.130.10.10">
    <property type="entry name" value="YVTN repeat-like/Quinoprotein amine dehydrogenase"/>
    <property type="match status" value="1"/>
</dbReference>
<name>A0AAW1TFP0_9CHLO</name>
<gene>
    <name evidence="3" type="ORF">WJX84_002565</name>
</gene>
<organism evidence="3 4">
    <name type="scientific">Apatococcus fuscideae</name>
    <dbReference type="NCBI Taxonomy" id="2026836"/>
    <lineage>
        <taxon>Eukaryota</taxon>
        <taxon>Viridiplantae</taxon>
        <taxon>Chlorophyta</taxon>
        <taxon>core chlorophytes</taxon>
        <taxon>Trebouxiophyceae</taxon>
        <taxon>Chlorellales</taxon>
        <taxon>Chlorellaceae</taxon>
        <taxon>Apatococcus</taxon>
    </lineage>
</organism>
<evidence type="ECO:0000313" key="3">
    <source>
        <dbReference type="EMBL" id="KAK9868429.1"/>
    </source>
</evidence>
<dbReference type="SUPFAM" id="SSF50978">
    <property type="entry name" value="WD40 repeat-like"/>
    <property type="match status" value="1"/>
</dbReference>
<sequence>MEVKAVSRQLSPAVEEVPVGALSWALVERFGGQNAAGTQGNTLHAGGLWTWSRAGLQRWDLTSGRSSPYSIPGELSGPVQCMASDGRLMWFGCGGTGGTIIAFQPIEDGLNRRQELAGHSGGVSCLLHCQHQGRPVMLSAGADFQVKLWSSEGKLLRTSAHHHASVEALATAPSNASTNMVWTGSSDGTLFAVPISSEPSGPAEAPLARRIKATAVAGITCIVPVGSLMWVGRANGSISVFNPGSEAMLSEVTSRSARISCMGVVGQHVWVGYADRHITVHDAKTADFLYSVGDQGGFLKSLQVNGWNIWAINSTGIRVYADEGQQLQAQAIMQEQQSHLRDAAALAATLRSKISEMDGQIKDMQAALEKLHQQAAEAQDVGSSPHNSSPSPELEGLSSDHGAVRQSGQLAAAASSASITANWSPGDEAEGGEDADAATLVQNEGPVFDDERLTGLGTGSASDDEETAWMAALEAALDELMASVAGIRSATAAQLQELRAAALEMVQQQMRGVQGLQKSLAECLQDRYEMQVACRALQKQALQEAGQVSKIRQLELGVQQAALDHHRLERELASLLQELNQGPLPQLNDALGKADEAVQTDDFAAAAEQHSGGLPSQEPSSPRHLHRPGWRHEYLVEHGRIIDSPQDGSEADAENEGSLSNLQQQQQQNSHKGSQADGRVQAAKDIVTRSLPSALPRPPSMPAKPFTRRPSVLRTLSTGDGQSAGLIRAHMGRDTSEETDDEISQTNRNLPVLYASAEPIRYIPPTGFL</sequence>
<protein>
    <submittedName>
        <fullName evidence="3">Uncharacterized protein</fullName>
    </submittedName>
</protein>
<dbReference type="InterPro" id="IPR015943">
    <property type="entry name" value="WD40/YVTN_repeat-like_dom_sf"/>
</dbReference>
<reference evidence="3 4" key="1">
    <citation type="journal article" date="2024" name="Nat. Commun.">
        <title>Phylogenomics reveals the evolutionary origins of lichenization in chlorophyte algae.</title>
        <authorList>
            <person name="Puginier C."/>
            <person name="Libourel C."/>
            <person name="Otte J."/>
            <person name="Skaloud P."/>
            <person name="Haon M."/>
            <person name="Grisel S."/>
            <person name="Petersen M."/>
            <person name="Berrin J.G."/>
            <person name="Delaux P.M."/>
            <person name="Dal Grande F."/>
            <person name="Keller J."/>
        </authorList>
    </citation>
    <scope>NUCLEOTIDE SEQUENCE [LARGE SCALE GENOMIC DNA]</scope>
    <source>
        <strain evidence="3 4">SAG 2523</strain>
    </source>
</reference>
<feature type="compositionally biased region" description="Low complexity" evidence="2">
    <location>
        <begin position="388"/>
        <end position="399"/>
    </location>
</feature>
<dbReference type="SMART" id="SM00320">
    <property type="entry name" value="WD40"/>
    <property type="match status" value="3"/>
</dbReference>
<evidence type="ECO:0000256" key="2">
    <source>
        <dbReference type="SAM" id="MobiDB-lite"/>
    </source>
</evidence>
<feature type="compositionally biased region" description="Low complexity" evidence="2">
    <location>
        <begin position="658"/>
        <end position="670"/>
    </location>
</feature>
<evidence type="ECO:0000256" key="1">
    <source>
        <dbReference type="SAM" id="Coils"/>
    </source>
</evidence>
<dbReference type="Pfam" id="PF00400">
    <property type="entry name" value="WD40"/>
    <property type="match status" value="1"/>
</dbReference>
<dbReference type="InterPro" id="IPR036322">
    <property type="entry name" value="WD40_repeat_dom_sf"/>
</dbReference>
<feature type="region of interest" description="Disordered" evidence="2">
    <location>
        <begin position="643"/>
        <end position="709"/>
    </location>
</feature>
<dbReference type="InterPro" id="IPR044715">
    <property type="entry name" value="WDR86-like"/>
</dbReference>
<accession>A0AAW1TFP0</accession>
<dbReference type="PANTHER" id="PTHR44489">
    <property type="match status" value="1"/>
</dbReference>
<feature type="region of interest" description="Disordered" evidence="2">
    <location>
        <begin position="371"/>
        <end position="434"/>
    </location>
</feature>
<evidence type="ECO:0000313" key="4">
    <source>
        <dbReference type="Proteomes" id="UP001485043"/>
    </source>
</evidence>
<dbReference type="Proteomes" id="UP001485043">
    <property type="component" value="Unassembled WGS sequence"/>
</dbReference>
<dbReference type="InterPro" id="IPR001680">
    <property type="entry name" value="WD40_rpt"/>
</dbReference>
<keyword evidence="1" id="KW-0175">Coiled coil</keyword>
<dbReference type="EMBL" id="JALJOV010000029">
    <property type="protein sequence ID" value="KAK9868429.1"/>
    <property type="molecule type" value="Genomic_DNA"/>
</dbReference>